<feature type="transmembrane region" description="Helical" evidence="7">
    <location>
        <begin position="140"/>
        <end position="163"/>
    </location>
</feature>
<name>A0ABS7C9C3_9BACL</name>
<dbReference type="PROSITE" id="PS50928">
    <property type="entry name" value="ABC_TM1"/>
    <property type="match status" value="1"/>
</dbReference>
<evidence type="ECO:0000256" key="5">
    <source>
        <dbReference type="ARBA" id="ARBA00022989"/>
    </source>
</evidence>
<keyword evidence="5 7" id="KW-1133">Transmembrane helix</keyword>
<gene>
    <name evidence="9" type="ORF">K0U00_25970</name>
</gene>
<accession>A0ABS7C9C3</accession>
<evidence type="ECO:0000313" key="10">
    <source>
        <dbReference type="Proteomes" id="UP001519887"/>
    </source>
</evidence>
<dbReference type="CDD" id="cd06261">
    <property type="entry name" value="TM_PBP2"/>
    <property type="match status" value="1"/>
</dbReference>
<comment type="caution">
    <text evidence="9">The sequence shown here is derived from an EMBL/GenBank/DDBJ whole genome shotgun (WGS) entry which is preliminary data.</text>
</comment>
<feature type="domain" description="ABC transmembrane type-1" evidence="8">
    <location>
        <begin position="72"/>
        <end position="263"/>
    </location>
</feature>
<dbReference type="EMBL" id="JAHZIK010000870">
    <property type="protein sequence ID" value="MBW7457494.1"/>
    <property type="molecule type" value="Genomic_DNA"/>
</dbReference>
<dbReference type="Proteomes" id="UP001519887">
    <property type="component" value="Unassembled WGS sequence"/>
</dbReference>
<evidence type="ECO:0000256" key="4">
    <source>
        <dbReference type="ARBA" id="ARBA00022692"/>
    </source>
</evidence>
<dbReference type="Gene3D" id="1.10.3720.10">
    <property type="entry name" value="MetI-like"/>
    <property type="match status" value="1"/>
</dbReference>
<keyword evidence="6 7" id="KW-0472">Membrane</keyword>
<protein>
    <submittedName>
        <fullName evidence="9">Carbohydrate ABC transporter permease</fullName>
    </submittedName>
</protein>
<dbReference type="InterPro" id="IPR035906">
    <property type="entry name" value="MetI-like_sf"/>
</dbReference>
<sequence length="278" mass="31699">MRKSKSSFLFSLLIVVLLACATVFFLFPILLAIMNSLKSQGEMFKSVIQWPKVLHWENYRYVLTEVHILSNLYNTFVITSLSIIGIIVCSAPAGYKLSRTPGKFSAFIFFLFLSSMLIPFYSIMFSLIQMATALNIQGSIYRLPLIYIGLGVNFAIFLYHGFVKSIPRELEESAQIDGCGQLQTFIRIIFPLLIPITLTITILDILWVWNDFMLPLIMLTNYKSYTLVLLASTFFSQYSNEWSYILSILVLTSLPVIMVYLFFQKYIVQGIADGAIKG</sequence>
<dbReference type="SUPFAM" id="SSF161098">
    <property type="entry name" value="MetI-like"/>
    <property type="match status" value="1"/>
</dbReference>
<evidence type="ECO:0000256" key="7">
    <source>
        <dbReference type="RuleBase" id="RU363032"/>
    </source>
</evidence>
<dbReference type="PROSITE" id="PS51257">
    <property type="entry name" value="PROKAR_LIPOPROTEIN"/>
    <property type="match status" value="1"/>
</dbReference>
<dbReference type="Pfam" id="PF00528">
    <property type="entry name" value="BPD_transp_1"/>
    <property type="match status" value="1"/>
</dbReference>
<keyword evidence="4 7" id="KW-0812">Transmembrane</keyword>
<feature type="transmembrane region" description="Helical" evidence="7">
    <location>
        <begin position="107"/>
        <end position="128"/>
    </location>
</feature>
<feature type="transmembrane region" description="Helical" evidence="7">
    <location>
        <begin position="242"/>
        <end position="263"/>
    </location>
</feature>
<evidence type="ECO:0000256" key="1">
    <source>
        <dbReference type="ARBA" id="ARBA00004651"/>
    </source>
</evidence>
<evidence type="ECO:0000256" key="3">
    <source>
        <dbReference type="ARBA" id="ARBA00022475"/>
    </source>
</evidence>
<dbReference type="RefSeq" id="WP_210037959.1">
    <property type="nucleotide sequence ID" value="NZ_JBHLVU010000022.1"/>
</dbReference>
<organism evidence="9 10">
    <name type="scientific">Paenibacillus sepulcri</name>
    <dbReference type="NCBI Taxonomy" id="359917"/>
    <lineage>
        <taxon>Bacteria</taxon>
        <taxon>Bacillati</taxon>
        <taxon>Bacillota</taxon>
        <taxon>Bacilli</taxon>
        <taxon>Bacillales</taxon>
        <taxon>Paenibacillaceae</taxon>
        <taxon>Paenibacillus</taxon>
    </lineage>
</organism>
<feature type="transmembrane region" description="Helical" evidence="7">
    <location>
        <begin position="72"/>
        <end position="95"/>
    </location>
</feature>
<proteinExistence type="inferred from homology"/>
<comment type="similarity">
    <text evidence="7">Belongs to the binding-protein-dependent transport system permease family.</text>
</comment>
<dbReference type="InterPro" id="IPR000515">
    <property type="entry name" value="MetI-like"/>
</dbReference>
<keyword evidence="2 7" id="KW-0813">Transport</keyword>
<evidence type="ECO:0000256" key="2">
    <source>
        <dbReference type="ARBA" id="ARBA00022448"/>
    </source>
</evidence>
<dbReference type="PANTHER" id="PTHR43744:SF12">
    <property type="entry name" value="ABC TRANSPORTER PERMEASE PROTEIN MG189-RELATED"/>
    <property type="match status" value="1"/>
</dbReference>
<dbReference type="PANTHER" id="PTHR43744">
    <property type="entry name" value="ABC TRANSPORTER PERMEASE PROTEIN MG189-RELATED-RELATED"/>
    <property type="match status" value="1"/>
</dbReference>
<feature type="transmembrane region" description="Helical" evidence="7">
    <location>
        <begin position="184"/>
        <end position="209"/>
    </location>
</feature>
<evidence type="ECO:0000256" key="6">
    <source>
        <dbReference type="ARBA" id="ARBA00023136"/>
    </source>
</evidence>
<evidence type="ECO:0000259" key="8">
    <source>
        <dbReference type="PROSITE" id="PS50928"/>
    </source>
</evidence>
<keyword evidence="3" id="KW-1003">Cell membrane</keyword>
<comment type="subcellular location">
    <subcellularLocation>
        <location evidence="1 7">Cell membrane</location>
        <topology evidence="1 7">Multi-pass membrane protein</topology>
    </subcellularLocation>
</comment>
<evidence type="ECO:0000313" key="9">
    <source>
        <dbReference type="EMBL" id="MBW7457494.1"/>
    </source>
</evidence>
<reference evidence="9 10" key="1">
    <citation type="submission" date="2021-07" db="EMBL/GenBank/DDBJ databases">
        <title>Paenibacillus radiodurans sp. nov., isolated from the southeastern edge of Tengger Desert.</title>
        <authorList>
            <person name="Zhang G."/>
        </authorList>
    </citation>
    <scope>NUCLEOTIDE SEQUENCE [LARGE SCALE GENOMIC DNA]</scope>
    <source>
        <strain evidence="9 10">CCM 7311</strain>
    </source>
</reference>
<keyword evidence="10" id="KW-1185">Reference proteome</keyword>